<dbReference type="GO" id="GO:0004674">
    <property type="term" value="F:protein serine/threonine kinase activity"/>
    <property type="evidence" value="ECO:0007669"/>
    <property type="project" value="TreeGrafter"/>
</dbReference>
<proteinExistence type="predicted"/>
<dbReference type="GeneID" id="25740439"/>
<dbReference type="InterPro" id="IPR011009">
    <property type="entry name" value="Kinase-like_dom_sf"/>
</dbReference>
<keyword evidence="4" id="KW-1185">Reference proteome</keyword>
<evidence type="ECO:0000313" key="3">
    <source>
        <dbReference type="EMBL" id="KIZ00401.1"/>
    </source>
</evidence>
<dbReference type="PROSITE" id="PS50011">
    <property type="entry name" value="PROTEIN_KINASE_DOM"/>
    <property type="match status" value="1"/>
</dbReference>
<feature type="region of interest" description="Disordered" evidence="1">
    <location>
        <begin position="112"/>
        <end position="151"/>
    </location>
</feature>
<dbReference type="RefSeq" id="XP_013899420.1">
    <property type="nucleotide sequence ID" value="XM_014043966.1"/>
</dbReference>
<dbReference type="AlphaFoldDB" id="A0A0D2N2H4"/>
<feature type="compositionally biased region" description="Low complexity" evidence="1">
    <location>
        <begin position="116"/>
        <end position="127"/>
    </location>
</feature>
<dbReference type="EMBL" id="KK101567">
    <property type="protein sequence ID" value="KIZ00401.1"/>
    <property type="molecule type" value="Genomic_DNA"/>
</dbReference>
<dbReference type="GO" id="GO:0005737">
    <property type="term" value="C:cytoplasm"/>
    <property type="evidence" value="ECO:0007669"/>
    <property type="project" value="TreeGrafter"/>
</dbReference>
<dbReference type="OrthoDB" id="4062651at2759"/>
<sequence>MFSMRSFRLSSLLRLDVPSSCGDAAPTAAQLKPVSSGAQAAVAAASAHAASSISAKLKGLLRLRGSDDAEATSRDDTHPVAPGQAVATDPAGDEWFDAVGDATCVVEVTGRPSSPAAAADNDQGTAAISTTPATHIGDDAPKEATTSSSARHSFLDLLIPTRLRRRQSVAAKQAAAAEQERQLLAGLQAILVASALTRFRSGRIIGMGGEGEVRRVEIDGVPYALKREDRPSKEAKWGSKIARRLGGLVPWVQTPLASWVDERRGNAYHLFLLAEGSLHDALLGLEQQRSREAKTTTASIDITSDKSGSLIAAPPSVFFSVAAHSVLALRRVHQARLRHSDIKEGNLLVGRDGYLTLSDLGVTGRARDHGLDTESSAYYMAPEQLAPKSLQCSMRVALATVGCALRCTDSRPIDVWALGMTFVRLLVNPADYESAYDAIHAGCWVPPAHVGPELAHLLSCILRRDPARRITAKRMMRHPFFVSVDWAALDGHGGEMAVDLGQAAALGRACYGFAS</sequence>
<dbReference type="Gene3D" id="1.10.510.10">
    <property type="entry name" value="Transferase(Phosphotransferase) domain 1"/>
    <property type="match status" value="1"/>
</dbReference>
<feature type="compositionally biased region" description="Basic and acidic residues" evidence="1">
    <location>
        <begin position="68"/>
        <end position="78"/>
    </location>
</feature>
<protein>
    <recommendedName>
        <fullName evidence="2">Protein kinase domain-containing protein</fullName>
    </recommendedName>
</protein>
<accession>A0A0D2N2H4</accession>
<dbReference type="InterPro" id="IPR000719">
    <property type="entry name" value="Prot_kinase_dom"/>
</dbReference>
<dbReference type="Pfam" id="PF00069">
    <property type="entry name" value="Pkinase"/>
    <property type="match status" value="1"/>
</dbReference>
<dbReference type="Proteomes" id="UP000054498">
    <property type="component" value="Unassembled WGS sequence"/>
</dbReference>
<evidence type="ECO:0000256" key="1">
    <source>
        <dbReference type="SAM" id="MobiDB-lite"/>
    </source>
</evidence>
<dbReference type="InterPro" id="IPR008271">
    <property type="entry name" value="Ser/Thr_kinase_AS"/>
</dbReference>
<gene>
    <name evidence="3" type="ORF">MNEG_7563</name>
</gene>
<name>A0A0D2N2H4_9CHLO</name>
<feature type="domain" description="Protein kinase" evidence="2">
    <location>
        <begin position="199"/>
        <end position="481"/>
    </location>
</feature>
<dbReference type="PANTHER" id="PTHR24361">
    <property type="entry name" value="MITOGEN-ACTIVATED KINASE KINASE KINASE"/>
    <property type="match status" value="1"/>
</dbReference>
<dbReference type="STRING" id="145388.A0A0D2N2H4"/>
<reference evidence="3 4" key="1">
    <citation type="journal article" date="2013" name="BMC Genomics">
        <title>Reconstruction of the lipid metabolism for the microalga Monoraphidium neglectum from its genome sequence reveals characteristics suitable for biofuel production.</title>
        <authorList>
            <person name="Bogen C."/>
            <person name="Al-Dilaimi A."/>
            <person name="Albersmeier A."/>
            <person name="Wichmann J."/>
            <person name="Grundmann M."/>
            <person name="Rupp O."/>
            <person name="Lauersen K.J."/>
            <person name="Blifernez-Klassen O."/>
            <person name="Kalinowski J."/>
            <person name="Goesmann A."/>
            <person name="Mussgnug J.H."/>
            <person name="Kruse O."/>
        </authorList>
    </citation>
    <scope>NUCLEOTIDE SEQUENCE [LARGE SCALE GENOMIC DNA]</scope>
    <source>
        <strain evidence="3 4">SAG 48.87</strain>
    </source>
</reference>
<dbReference type="SUPFAM" id="SSF56112">
    <property type="entry name" value="Protein kinase-like (PK-like)"/>
    <property type="match status" value="1"/>
</dbReference>
<dbReference type="InterPro" id="IPR053235">
    <property type="entry name" value="Ser_Thr_kinase"/>
</dbReference>
<evidence type="ECO:0000259" key="2">
    <source>
        <dbReference type="PROSITE" id="PS50011"/>
    </source>
</evidence>
<feature type="region of interest" description="Disordered" evidence="1">
    <location>
        <begin position="68"/>
        <end position="90"/>
    </location>
</feature>
<dbReference type="KEGG" id="mng:MNEG_7563"/>
<organism evidence="3 4">
    <name type="scientific">Monoraphidium neglectum</name>
    <dbReference type="NCBI Taxonomy" id="145388"/>
    <lineage>
        <taxon>Eukaryota</taxon>
        <taxon>Viridiplantae</taxon>
        <taxon>Chlorophyta</taxon>
        <taxon>core chlorophytes</taxon>
        <taxon>Chlorophyceae</taxon>
        <taxon>CS clade</taxon>
        <taxon>Sphaeropleales</taxon>
        <taxon>Selenastraceae</taxon>
        <taxon>Monoraphidium</taxon>
    </lineage>
</organism>
<dbReference type="SMART" id="SM00220">
    <property type="entry name" value="S_TKc"/>
    <property type="match status" value="1"/>
</dbReference>
<dbReference type="GO" id="GO:0005524">
    <property type="term" value="F:ATP binding"/>
    <property type="evidence" value="ECO:0007669"/>
    <property type="project" value="InterPro"/>
</dbReference>
<evidence type="ECO:0000313" key="4">
    <source>
        <dbReference type="Proteomes" id="UP000054498"/>
    </source>
</evidence>
<dbReference type="PROSITE" id="PS00108">
    <property type="entry name" value="PROTEIN_KINASE_ST"/>
    <property type="match status" value="1"/>
</dbReference>